<evidence type="ECO:0000313" key="6">
    <source>
        <dbReference type="EMBL" id="NUU02323.1"/>
    </source>
</evidence>
<sequence length="236" mass="26261">MQEHAGNIVFIEDDPHIRKLVKGALEQEGFIVHEARSAREGVTEAGTRKPDLIILDLGLPDMDGKQVIAEIRSWSGVPIVILSARTQESEKVEALDAGADDYLVKPFGMPELLARMRAQLRRHARAAGEGKASGRYHLGDVTVDLPARSVTRNGEALHLTQIEYRLLATLLRDAGRVITHRQLLVAGWGPSHAEDHHYLRIYMQRLRQKLEKDAAQPVHILTEIGVGYRLAEVVGE</sequence>
<dbReference type="Pfam" id="PF00072">
    <property type="entry name" value="Response_reg"/>
    <property type="match status" value="1"/>
</dbReference>
<dbReference type="GO" id="GO:0000976">
    <property type="term" value="F:transcription cis-regulatory region binding"/>
    <property type="evidence" value="ECO:0007669"/>
    <property type="project" value="TreeGrafter"/>
</dbReference>
<name>A0A246WMI4_9BURK</name>
<dbReference type="PROSITE" id="PS50110">
    <property type="entry name" value="RESPONSE_REGULATORY"/>
    <property type="match status" value="1"/>
</dbReference>
<dbReference type="SMART" id="SM00448">
    <property type="entry name" value="REC"/>
    <property type="match status" value="1"/>
</dbReference>
<dbReference type="GO" id="GO:0000156">
    <property type="term" value="F:phosphorelay response regulator activity"/>
    <property type="evidence" value="ECO:0007669"/>
    <property type="project" value="TreeGrafter"/>
</dbReference>
<dbReference type="PANTHER" id="PTHR48111">
    <property type="entry name" value="REGULATOR OF RPOS"/>
    <property type="match status" value="1"/>
</dbReference>
<dbReference type="SUPFAM" id="SSF46894">
    <property type="entry name" value="C-terminal effector domain of the bipartite response regulators"/>
    <property type="match status" value="1"/>
</dbReference>
<dbReference type="InterPro" id="IPR016032">
    <property type="entry name" value="Sig_transdc_resp-reg_C-effctor"/>
</dbReference>
<feature type="domain" description="OmpR/PhoB-type" evidence="5">
    <location>
        <begin position="133"/>
        <end position="232"/>
    </location>
</feature>
<evidence type="ECO:0000256" key="3">
    <source>
        <dbReference type="PROSITE-ProRule" id="PRU01091"/>
    </source>
</evidence>
<dbReference type="InterPro" id="IPR011006">
    <property type="entry name" value="CheY-like_superfamily"/>
</dbReference>
<feature type="domain" description="Response regulatory" evidence="4">
    <location>
        <begin position="7"/>
        <end position="120"/>
    </location>
</feature>
<dbReference type="CDD" id="cd17620">
    <property type="entry name" value="REC_OmpR_KdpE-like"/>
    <property type="match status" value="1"/>
</dbReference>
<reference evidence="7 8" key="1">
    <citation type="submission" date="2017-06" db="EMBL/GenBank/DDBJ databases">
        <title>Herbaspirillum phytohormonus sp. nov., isolated from the root nodule of Robinia pseudoacacia in lead-zinc mine.</title>
        <authorList>
            <person name="Fan M."/>
            <person name="Lin Y."/>
        </authorList>
    </citation>
    <scope>NUCLEOTIDE SEQUENCE [LARGE SCALE GENOMIC DNA]</scope>
    <source>
        <strain evidence="7 8">HZ10</strain>
    </source>
</reference>
<dbReference type="PROSITE" id="PS51755">
    <property type="entry name" value="OMPR_PHOB"/>
    <property type="match status" value="1"/>
</dbReference>
<evidence type="ECO:0000259" key="5">
    <source>
        <dbReference type="PROSITE" id="PS51755"/>
    </source>
</evidence>
<dbReference type="CDD" id="cd00383">
    <property type="entry name" value="trans_reg_C"/>
    <property type="match status" value="1"/>
</dbReference>
<keyword evidence="9" id="KW-1185">Reference proteome</keyword>
<feature type="modified residue" description="4-aspartylphosphate" evidence="2">
    <location>
        <position position="56"/>
    </location>
</feature>
<feature type="DNA-binding region" description="OmpR/PhoB-type" evidence="3">
    <location>
        <begin position="133"/>
        <end position="232"/>
    </location>
</feature>
<dbReference type="Proteomes" id="UP000197596">
    <property type="component" value="Unassembled WGS sequence"/>
</dbReference>
<dbReference type="SMART" id="SM00862">
    <property type="entry name" value="Trans_reg_C"/>
    <property type="match status" value="1"/>
</dbReference>
<dbReference type="OrthoDB" id="9802426at2"/>
<protein>
    <submittedName>
        <fullName evidence="6 7">Response regulator</fullName>
    </submittedName>
</protein>
<evidence type="ECO:0000259" key="4">
    <source>
        <dbReference type="PROSITE" id="PS50110"/>
    </source>
</evidence>
<comment type="caution">
    <text evidence="7">The sequence shown here is derived from an EMBL/GenBank/DDBJ whole genome shotgun (WGS) entry which is preliminary data.</text>
</comment>
<dbReference type="EMBL" id="JABFMT010000011">
    <property type="protein sequence ID" value="NUU02323.1"/>
    <property type="molecule type" value="Genomic_DNA"/>
</dbReference>
<dbReference type="AlphaFoldDB" id="A0A246WMI4"/>
<evidence type="ECO:0000256" key="2">
    <source>
        <dbReference type="PROSITE-ProRule" id="PRU00169"/>
    </source>
</evidence>
<dbReference type="InterPro" id="IPR001789">
    <property type="entry name" value="Sig_transdc_resp-reg_receiver"/>
</dbReference>
<evidence type="ECO:0000313" key="8">
    <source>
        <dbReference type="Proteomes" id="UP000197596"/>
    </source>
</evidence>
<dbReference type="Proteomes" id="UP000536746">
    <property type="component" value="Unassembled WGS sequence"/>
</dbReference>
<dbReference type="GO" id="GO:0032993">
    <property type="term" value="C:protein-DNA complex"/>
    <property type="evidence" value="ECO:0007669"/>
    <property type="project" value="TreeGrafter"/>
</dbReference>
<dbReference type="SUPFAM" id="SSF52172">
    <property type="entry name" value="CheY-like"/>
    <property type="match status" value="1"/>
</dbReference>
<dbReference type="Gene3D" id="1.10.10.10">
    <property type="entry name" value="Winged helix-like DNA-binding domain superfamily/Winged helix DNA-binding domain"/>
    <property type="match status" value="1"/>
</dbReference>
<dbReference type="InterPro" id="IPR036388">
    <property type="entry name" value="WH-like_DNA-bd_sf"/>
</dbReference>
<dbReference type="PANTHER" id="PTHR48111:SF50">
    <property type="entry name" value="KDP OPERON TRANSCRIPTIONAL REGULATORY PROTEIN KDPE"/>
    <property type="match status" value="1"/>
</dbReference>
<dbReference type="RefSeq" id="WP_079218363.1">
    <property type="nucleotide sequence ID" value="NZ_CP018845.1"/>
</dbReference>
<proteinExistence type="predicted"/>
<dbReference type="InterPro" id="IPR039420">
    <property type="entry name" value="WalR-like"/>
</dbReference>
<evidence type="ECO:0000313" key="9">
    <source>
        <dbReference type="Proteomes" id="UP000536746"/>
    </source>
</evidence>
<dbReference type="GO" id="GO:0006355">
    <property type="term" value="P:regulation of DNA-templated transcription"/>
    <property type="evidence" value="ECO:0007669"/>
    <property type="project" value="InterPro"/>
</dbReference>
<dbReference type="InterPro" id="IPR001867">
    <property type="entry name" value="OmpR/PhoB-type_DNA-bd"/>
</dbReference>
<dbReference type="Gene3D" id="6.10.250.690">
    <property type="match status" value="1"/>
</dbReference>
<accession>A0A246WMI4</accession>
<evidence type="ECO:0000313" key="7">
    <source>
        <dbReference type="EMBL" id="OWY27573.1"/>
    </source>
</evidence>
<dbReference type="GO" id="GO:0005829">
    <property type="term" value="C:cytosol"/>
    <property type="evidence" value="ECO:0007669"/>
    <property type="project" value="TreeGrafter"/>
</dbReference>
<dbReference type="Pfam" id="PF00486">
    <property type="entry name" value="Trans_reg_C"/>
    <property type="match status" value="1"/>
</dbReference>
<organism evidence="7 8">
    <name type="scientific">Herbaspirillum robiniae</name>
    <dbReference type="NCBI Taxonomy" id="2014887"/>
    <lineage>
        <taxon>Bacteria</taxon>
        <taxon>Pseudomonadati</taxon>
        <taxon>Pseudomonadota</taxon>
        <taxon>Betaproteobacteria</taxon>
        <taxon>Burkholderiales</taxon>
        <taxon>Oxalobacteraceae</taxon>
        <taxon>Herbaspirillum</taxon>
    </lineage>
</organism>
<reference evidence="6 9" key="2">
    <citation type="journal article" date="2020" name="Front. Plant Sci.">
        <title>Isolation of Rhizosphere Bacteria That Improve Quality and Water Stress Tolerance in Greenhouse Ornamentals.</title>
        <authorList>
            <person name="Nordstedt N.P."/>
            <person name="Jones M.L."/>
        </authorList>
    </citation>
    <scope>NUCLEOTIDE SEQUENCE [LARGE SCALE GENOMIC DNA]</scope>
    <source>
        <strain evidence="6 9">C6C2</strain>
    </source>
</reference>
<evidence type="ECO:0000256" key="1">
    <source>
        <dbReference type="ARBA" id="ARBA00023125"/>
    </source>
</evidence>
<keyword evidence="1 3" id="KW-0238">DNA-binding</keyword>
<keyword evidence="2" id="KW-0597">Phosphoprotein</keyword>
<dbReference type="Gene3D" id="3.40.50.2300">
    <property type="match status" value="1"/>
</dbReference>
<gene>
    <name evidence="7" type="ORF">CEJ42_18595</name>
    <name evidence="6" type="ORF">HNO84_12000</name>
</gene>
<dbReference type="EMBL" id="NJGU01000010">
    <property type="protein sequence ID" value="OWY27573.1"/>
    <property type="molecule type" value="Genomic_DNA"/>
</dbReference>